<gene>
    <name evidence="2" type="ORF">TKK_005706</name>
</gene>
<protein>
    <submittedName>
        <fullName evidence="2">Uncharacterized protein</fullName>
    </submittedName>
</protein>
<comment type="caution">
    <text evidence="2">The sequence shown here is derived from an EMBL/GenBank/DDBJ whole genome shotgun (WGS) entry which is preliminary data.</text>
</comment>
<reference evidence="2 3" key="1">
    <citation type="journal article" date="2024" name="bioRxiv">
        <title>A reference genome for Trichogramma kaykai: A tiny desert-dwelling parasitoid wasp with competing sex-ratio distorters.</title>
        <authorList>
            <person name="Culotta J."/>
            <person name="Lindsey A.R."/>
        </authorList>
    </citation>
    <scope>NUCLEOTIDE SEQUENCE [LARGE SCALE GENOMIC DNA]</scope>
    <source>
        <strain evidence="2 3">KSX58</strain>
    </source>
</reference>
<dbReference type="AlphaFoldDB" id="A0ABD2X7B0"/>
<dbReference type="EMBL" id="JBJJXI010000049">
    <property type="protein sequence ID" value="KAL3401071.1"/>
    <property type="molecule type" value="Genomic_DNA"/>
</dbReference>
<dbReference type="Proteomes" id="UP001627154">
    <property type="component" value="Unassembled WGS sequence"/>
</dbReference>
<organism evidence="2 3">
    <name type="scientific">Trichogramma kaykai</name>
    <dbReference type="NCBI Taxonomy" id="54128"/>
    <lineage>
        <taxon>Eukaryota</taxon>
        <taxon>Metazoa</taxon>
        <taxon>Ecdysozoa</taxon>
        <taxon>Arthropoda</taxon>
        <taxon>Hexapoda</taxon>
        <taxon>Insecta</taxon>
        <taxon>Pterygota</taxon>
        <taxon>Neoptera</taxon>
        <taxon>Endopterygota</taxon>
        <taxon>Hymenoptera</taxon>
        <taxon>Apocrita</taxon>
        <taxon>Proctotrupomorpha</taxon>
        <taxon>Chalcidoidea</taxon>
        <taxon>Trichogrammatidae</taxon>
        <taxon>Trichogramma</taxon>
    </lineage>
</organism>
<feature type="compositionally biased region" description="Basic and acidic residues" evidence="1">
    <location>
        <begin position="380"/>
        <end position="396"/>
    </location>
</feature>
<name>A0ABD2X7B0_9HYME</name>
<keyword evidence="3" id="KW-1185">Reference proteome</keyword>
<accession>A0ABD2X7B0</accession>
<evidence type="ECO:0000256" key="1">
    <source>
        <dbReference type="SAM" id="MobiDB-lite"/>
    </source>
</evidence>
<evidence type="ECO:0000313" key="2">
    <source>
        <dbReference type="EMBL" id="KAL3401071.1"/>
    </source>
</evidence>
<feature type="region of interest" description="Disordered" evidence="1">
    <location>
        <begin position="380"/>
        <end position="408"/>
    </location>
</feature>
<sequence>MDNCELVEDVKFSLMMLWELEYPAGDEPMESCPGALWYQDGLCILCRRPGCSPSSETSRALAFEEAVKQEARTFLGGLDALVEHEPLVSAPAVIDLDEQSSSPASEVIDLDEQSSSPASEVIVLDEESPDAVLDVVDLDEESFSPEVIDLDVELDVPNSDYIDYVTIATLQPSELAYQILGERGVMAVPAGECVHFVTCLRVNLEIRKTKDCYNEIPVLHGNETLFLAPRSRILIAHGKKITCDTRMPPMFKIGQMWYRMMPELIDAPTPTVIEPQAQTDWKYTPTDALATGGVYSEKDQKKYKDLIVFPLERPSVLNQVAMTVSGRQSNRDGLTIAGFLDEAMLEKIANNTWTRIYSSFLNFGAMMASVTALLIHKDNRKERPEDVERQAEKVDTDTAPSAPESQVTRANLYPKLNRASI</sequence>
<proteinExistence type="predicted"/>
<evidence type="ECO:0000313" key="3">
    <source>
        <dbReference type="Proteomes" id="UP001627154"/>
    </source>
</evidence>
<dbReference type="Pfam" id="PF24664">
    <property type="entry name" value="Monjiviricetes_fusion"/>
    <property type="match status" value="1"/>
</dbReference>